<name>A0A017H3B9_9FUSO</name>
<dbReference type="PATRIC" id="fig|1226633.4.peg.610"/>
<dbReference type="InterPro" id="IPR011013">
    <property type="entry name" value="Gal_mutarotase_sf_dom"/>
</dbReference>
<keyword evidence="3" id="KW-0119">Carbohydrate metabolism</keyword>
<dbReference type="GO" id="GO:0033499">
    <property type="term" value="P:galactose catabolic process via UDP-galactose, Leloir pathway"/>
    <property type="evidence" value="ECO:0007669"/>
    <property type="project" value="TreeGrafter"/>
</dbReference>
<reference evidence="4 5" key="1">
    <citation type="submission" date="2013-08" db="EMBL/GenBank/DDBJ databases">
        <title>An opportunistic ruminal bacterium that causes liver abscesses in cattle.</title>
        <authorList>
            <person name="Benahmed F.H."/>
            <person name="Rasmussen M."/>
            <person name="Harbottle H."/>
            <person name="Soppet D."/>
            <person name="Nagaraja T.G."/>
            <person name="Davidson M."/>
        </authorList>
    </citation>
    <scope>NUCLEOTIDE SEQUENCE [LARGE SCALE GENOMIC DNA]</scope>
    <source>
        <strain evidence="4 5">B35</strain>
    </source>
</reference>
<proteinExistence type="inferred from homology"/>
<dbReference type="PANTHER" id="PTHR10091">
    <property type="entry name" value="ALDOSE-1-EPIMERASE"/>
    <property type="match status" value="1"/>
</dbReference>
<dbReference type="Pfam" id="PF01263">
    <property type="entry name" value="Aldose_epim"/>
    <property type="match status" value="1"/>
</dbReference>
<organism evidence="4 5">
    <name type="scientific">Fusobacterium necrophorum subsp. funduliforme B35</name>
    <dbReference type="NCBI Taxonomy" id="1226633"/>
    <lineage>
        <taxon>Bacteria</taxon>
        <taxon>Fusobacteriati</taxon>
        <taxon>Fusobacteriota</taxon>
        <taxon>Fusobacteriia</taxon>
        <taxon>Fusobacteriales</taxon>
        <taxon>Fusobacteriaceae</taxon>
        <taxon>Fusobacterium</taxon>
    </lineage>
</organism>
<sequence length="467" mass="55168">MVCIRKGSYKAVLCFSKFVIKYPRINQNTLKNIKSILTEEYGYMTCGKMAKEFLLPIYFIPGIPILFQRRCQVYEEGNPKDEEKQKTFIESIQKKNFWRFEVFTDMENIINLGEYQGKIYKHDYDYLDYNFKREWKYFKTKRQQRKRKMKEFVLQNEKLRVTLLSYGAIIQKIEMPDREGNWQNIVLGFEKKEEYLDKNSAYFGAVIGRTAGRTKNGVLKIGEQEYALDKNASGKHSIHGGSYNLSQKYWKGEQEENRVRFSIESPHLENGYPGNAKIEIEYSLEDDSLKLHYRACSDQDTYFNLTNHSYFSLSGNSEEEIGEQYLTLKAEEYGEVDEDTLPIRLSSVENTSFDFRVRKQLQELFNSREEQVRIVGQGIDHPFVGNYAKLEDEKSGRCLEVRTNNKAMVIYTANWFREIGRKNHTGIAFEAQELPCLSELKPKEYKVGRVYERETSFRFYIDFQKNK</sequence>
<dbReference type="GO" id="GO:0006006">
    <property type="term" value="P:glucose metabolic process"/>
    <property type="evidence" value="ECO:0007669"/>
    <property type="project" value="TreeGrafter"/>
</dbReference>
<dbReference type="Gene3D" id="2.70.98.10">
    <property type="match status" value="1"/>
</dbReference>
<dbReference type="GO" id="GO:0005737">
    <property type="term" value="C:cytoplasm"/>
    <property type="evidence" value="ECO:0007669"/>
    <property type="project" value="TreeGrafter"/>
</dbReference>
<accession>A0A017H3B9</accession>
<dbReference type="CDD" id="cd09019">
    <property type="entry name" value="galactose_mutarotase_like"/>
    <property type="match status" value="1"/>
</dbReference>
<gene>
    <name evidence="4" type="ORF">C095_03060</name>
</gene>
<comment type="caution">
    <text evidence="4">The sequence shown here is derived from an EMBL/GenBank/DDBJ whole genome shotgun (WGS) entry which is preliminary data.</text>
</comment>
<dbReference type="AlphaFoldDB" id="A0A017H3B9"/>
<keyword evidence="2" id="KW-0413">Isomerase</keyword>
<dbReference type="InterPro" id="IPR014718">
    <property type="entry name" value="GH-type_carb-bd"/>
</dbReference>
<evidence type="ECO:0000256" key="1">
    <source>
        <dbReference type="ARBA" id="ARBA00006206"/>
    </source>
</evidence>
<evidence type="ECO:0000256" key="3">
    <source>
        <dbReference type="ARBA" id="ARBA00023277"/>
    </source>
</evidence>
<dbReference type="EMBL" id="AUZI01000011">
    <property type="protein sequence ID" value="KID49769.1"/>
    <property type="molecule type" value="Genomic_DNA"/>
</dbReference>
<dbReference type="PANTHER" id="PTHR10091:SF0">
    <property type="entry name" value="GALACTOSE MUTAROTASE"/>
    <property type="match status" value="1"/>
</dbReference>
<dbReference type="Proteomes" id="UP000031184">
    <property type="component" value="Unassembled WGS sequence"/>
</dbReference>
<evidence type="ECO:0000256" key="2">
    <source>
        <dbReference type="ARBA" id="ARBA00023235"/>
    </source>
</evidence>
<dbReference type="RefSeq" id="WP_226929703.1">
    <property type="nucleotide sequence ID" value="NZ_AOJP01000010.1"/>
</dbReference>
<dbReference type="GeneID" id="75075639"/>
<evidence type="ECO:0000313" key="5">
    <source>
        <dbReference type="Proteomes" id="UP000031184"/>
    </source>
</evidence>
<dbReference type="InterPro" id="IPR047215">
    <property type="entry name" value="Galactose_mutarotase-like"/>
</dbReference>
<dbReference type="SUPFAM" id="SSF74650">
    <property type="entry name" value="Galactose mutarotase-like"/>
    <property type="match status" value="1"/>
</dbReference>
<comment type="similarity">
    <text evidence="1">Belongs to the aldose epimerase family.</text>
</comment>
<evidence type="ECO:0000313" key="4">
    <source>
        <dbReference type="EMBL" id="KID49769.1"/>
    </source>
</evidence>
<dbReference type="InterPro" id="IPR008183">
    <property type="entry name" value="Aldose_1/G6P_1-epimerase"/>
</dbReference>
<dbReference type="GO" id="GO:0030246">
    <property type="term" value="F:carbohydrate binding"/>
    <property type="evidence" value="ECO:0007669"/>
    <property type="project" value="InterPro"/>
</dbReference>
<protein>
    <submittedName>
        <fullName evidence="4">Aldose 1-epimerase</fullName>
    </submittedName>
</protein>
<dbReference type="GO" id="GO:0004034">
    <property type="term" value="F:aldose 1-epimerase activity"/>
    <property type="evidence" value="ECO:0007669"/>
    <property type="project" value="TreeGrafter"/>
</dbReference>